<dbReference type="EMBL" id="MEUW01000015">
    <property type="protein sequence ID" value="OGC44589.1"/>
    <property type="molecule type" value="Genomic_DNA"/>
</dbReference>
<protein>
    <submittedName>
        <fullName evidence="2">Uncharacterized protein</fullName>
    </submittedName>
</protein>
<gene>
    <name evidence="2" type="ORF">A2V54_03815</name>
</gene>
<evidence type="ECO:0000313" key="3">
    <source>
        <dbReference type="Proteomes" id="UP000176583"/>
    </source>
</evidence>
<name>A0A1F4UI46_UNCKA</name>
<dbReference type="Proteomes" id="UP000176583">
    <property type="component" value="Unassembled WGS sequence"/>
</dbReference>
<feature type="region of interest" description="Disordered" evidence="1">
    <location>
        <begin position="128"/>
        <end position="150"/>
    </location>
</feature>
<dbReference type="AlphaFoldDB" id="A0A1F4UI46"/>
<accession>A0A1F4UI46</accession>
<comment type="caution">
    <text evidence="2">The sequence shown here is derived from an EMBL/GenBank/DDBJ whole genome shotgun (WGS) entry which is preliminary data.</text>
</comment>
<organism evidence="2 3">
    <name type="scientific">candidate division WWE3 bacterium RBG_19FT_COMBO_53_11</name>
    <dbReference type="NCBI Taxonomy" id="1802613"/>
    <lineage>
        <taxon>Bacteria</taxon>
        <taxon>Katanobacteria</taxon>
    </lineage>
</organism>
<proteinExistence type="predicted"/>
<reference evidence="2 3" key="1">
    <citation type="journal article" date="2016" name="Nat. Commun.">
        <title>Thousands of microbial genomes shed light on interconnected biogeochemical processes in an aquifer system.</title>
        <authorList>
            <person name="Anantharaman K."/>
            <person name="Brown C.T."/>
            <person name="Hug L.A."/>
            <person name="Sharon I."/>
            <person name="Castelle C.J."/>
            <person name="Probst A.J."/>
            <person name="Thomas B.C."/>
            <person name="Singh A."/>
            <person name="Wilkins M.J."/>
            <person name="Karaoz U."/>
            <person name="Brodie E.L."/>
            <person name="Williams K.H."/>
            <person name="Hubbard S.S."/>
            <person name="Banfield J.F."/>
        </authorList>
    </citation>
    <scope>NUCLEOTIDE SEQUENCE [LARGE SCALE GENOMIC DNA]</scope>
</reference>
<dbReference type="STRING" id="1802613.A2V54_03815"/>
<evidence type="ECO:0000313" key="2">
    <source>
        <dbReference type="EMBL" id="OGC44589.1"/>
    </source>
</evidence>
<evidence type="ECO:0000256" key="1">
    <source>
        <dbReference type="SAM" id="MobiDB-lite"/>
    </source>
</evidence>
<sequence length="150" mass="16246">MKNRKILVPVVLSLLVLAMLLLDVVTATLVGAPEVFNGVGGRKGICEVGVRPGDSWPVPHDLMMNPPERPWLPVIAGVCSTGDGYIVKLVGGLTGITYKQAVVMSSRQASDAMDEVMWRDYYGEPSPYWDPETGTRTGPTPWVVENPPTP</sequence>